<feature type="domain" description="Methyltransferase" evidence="1">
    <location>
        <begin position="36"/>
        <end position="129"/>
    </location>
</feature>
<dbReference type="PANTHER" id="PTHR42912">
    <property type="entry name" value="METHYLTRANSFERASE"/>
    <property type="match status" value="1"/>
</dbReference>
<keyword evidence="2" id="KW-0489">Methyltransferase</keyword>
<keyword evidence="3" id="KW-1185">Reference proteome</keyword>
<dbReference type="Pfam" id="PF13649">
    <property type="entry name" value="Methyltransf_25"/>
    <property type="match status" value="1"/>
</dbReference>
<dbReference type="Gene3D" id="2.20.25.110">
    <property type="entry name" value="S-adenosyl-L-methionine-dependent methyltransferases"/>
    <property type="match status" value="1"/>
</dbReference>
<evidence type="ECO:0000313" key="2">
    <source>
        <dbReference type="EMBL" id="VFB16801.1"/>
    </source>
</evidence>
<keyword evidence="2" id="KW-0830">Ubiquinone</keyword>
<sequence length="246" mass="28431">MTYEYLASVYDDLMTDYDYDACLAWLESQEPGYRNILEMACGTGTLTGKLAKKGPVTAFDGSEAMLEWAQKKIGYNPRVRLLRQDLTSFQLPESYDTIVCFCDSLNYLLDPQDLEACFSRVAQVLSPGGAFYFDVNTSYKYEEMGTNLFMQESPGALALWQNNYSKEDKINDYNLTIFRETSHQEDLYQRFDEIHKQRAYDREDLEALLRDLSFKDLAFYHGYSQTPAGPQTQRLVVKAKRRENGK</sequence>
<dbReference type="InterPro" id="IPR050508">
    <property type="entry name" value="Methyltransf_Superfamily"/>
</dbReference>
<evidence type="ECO:0000313" key="3">
    <source>
        <dbReference type="Proteomes" id="UP000377798"/>
    </source>
</evidence>
<dbReference type="CDD" id="cd02440">
    <property type="entry name" value="AdoMet_MTases"/>
    <property type="match status" value="1"/>
</dbReference>
<keyword evidence="2" id="KW-0808">Transferase</keyword>
<reference evidence="2 3" key="1">
    <citation type="submission" date="2019-02" db="EMBL/GenBank/DDBJ databases">
        <authorList>
            <consortium name="Pathogen Informatics"/>
        </authorList>
    </citation>
    <scope>NUCLEOTIDE SEQUENCE [LARGE SCALE GENOMIC DNA]</scope>
    <source>
        <strain evidence="2 3">3012STDY7089603</strain>
    </source>
</reference>
<organism evidence="2 3">
    <name type="scientific">Urinicoccus massiliensis</name>
    <dbReference type="NCBI Taxonomy" id="1723382"/>
    <lineage>
        <taxon>Bacteria</taxon>
        <taxon>Bacillati</taxon>
        <taxon>Bacillota</taxon>
        <taxon>Tissierellia</taxon>
        <taxon>Tissierellales</taxon>
        <taxon>Peptoniphilaceae</taxon>
        <taxon>Urinicoccus</taxon>
    </lineage>
</organism>
<proteinExistence type="predicted"/>
<dbReference type="Proteomes" id="UP000377798">
    <property type="component" value="Unassembled WGS sequence"/>
</dbReference>
<dbReference type="EMBL" id="CAACYI010000001">
    <property type="protein sequence ID" value="VFB16801.1"/>
    <property type="molecule type" value="Genomic_DNA"/>
</dbReference>
<dbReference type="GO" id="GO:0061542">
    <property type="term" value="F:3-demethylubiquinol 3-O-methyltransferase activity"/>
    <property type="evidence" value="ECO:0007669"/>
    <property type="project" value="UniProtKB-EC"/>
</dbReference>
<dbReference type="SUPFAM" id="SSF53335">
    <property type="entry name" value="S-adenosyl-L-methionine-dependent methyltransferases"/>
    <property type="match status" value="1"/>
</dbReference>
<dbReference type="Gene3D" id="3.40.50.150">
    <property type="entry name" value="Vaccinia Virus protein VP39"/>
    <property type="match status" value="1"/>
</dbReference>
<protein>
    <submittedName>
        <fullName evidence="2">3-demethylubiquinone-9 3-methyltransferase</fullName>
        <ecNumber evidence="2">2.1.1.64</ecNumber>
    </submittedName>
</protein>
<gene>
    <name evidence="2" type="primary">ubiG</name>
    <name evidence="2" type="ORF">NCTC13150_01373</name>
</gene>
<evidence type="ECO:0000259" key="1">
    <source>
        <dbReference type="Pfam" id="PF13649"/>
    </source>
</evidence>
<dbReference type="EC" id="2.1.1.64" evidence="2"/>
<name>A0A8H2M656_9FIRM</name>
<dbReference type="InterPro" id="IPR041698">
    <property type="entry name" value="Methyltransf_25"/>
</dbReference>
<dbReference type="GO" id="GO:0032259">
    <property type="term" value="P:methylation"/>
    <property type="evidence" value="ECO:0007669"/>
    <property type="project" value="UniProtKB-KW"/>
</dbReference>
<comment type="caution">
    <text evidence="2">The sequence shown here is derived from an EMBL/GenBank/DDBJ whole genome shotgun (WGS) entry which is preliminary data.</text>
</comment>
<dbReference type="PANTHER" id="PTHR42912:SF45">
    <property type="entry name" value="23S RRNA (GUANINE(745)-N(1))-METHYLTRANSFERASE"/>
    <property type="match status" value="1"/>
</dbReference>
<dbReference type="RefSeq" id="WP_131749473.1">
    <property type="nucleotide sequence ID" value="NZ_CAACYI010000001.1"/>
</dbReference>
<accession>A0A8H2M656</accession>
<dbReference type="InterPro" id="IPR029063">
    <property type="entry name" value="SAM-dependent_MTases_sf"/>
</dbReference>
<dbReference type="AlphaFoldDB" id="A0A8H2M656"/>